<comment type="caution">
    <text evidence="1">The sequence shown here is derived from an EMBL/GenBank/DDBJ whole genome shotgun (WGS) entry which is preliminary data.</text>
</comment>
<name>A0A4Q9L3M1_9MICR</name>
<organism evidence="1 2">
    <name type="scientific">Hamiltosporidium magnivora</name>
    <dbReference type="NCBI Taxonomy" id="148818"/>
    <lineage>
        <taxon>Eukaryota</taxon>
        <taxon>Fungi</taxon>
        <taxon>Fungi incertae sedis</taxon>
        <taxon>Microsporidia</taxon>
        <taxon>Dubosqiidae</taxon>
        <taxon>Hamiltosporidium</taxon>
    </lineage>
</organism>
<protein>
    <submittedName>
        <fullName evidence="1">Uncharacterized protein</fullName>
    </submittedName>
</protein>
<dbReference type="Proteomes" id="UP000291404">
    <property type="component" value="Unassembled WGS sequence"/>
</dbReference>
<reference evidence="1 2" key="1">
    <citation type="submission" date="2017-12" db="EMBL/GenBank/DDBJ databases">
        <authorList>
            <person name="Pombert J.-F."/>
            <person name="Haag K.L."/>
            <person name="Ebert D."/>
        </authorList>
    </citation>
    <scope>NUCLEOTIDE SEQUENCE [LARGE SCALE GENOMIC DNA]</scope>
    <source>
        <strain evidence="1">BE-OM-2</strain>
    </source>
</reference>
<dbReference type="AlphaFoldDB" id="A0A4Q9L3M1"/>
<accession>A0A4Q9L3M1</accession>
<proteinExistence type="predicted"/>
<evidence type="ECO:0000313" key="2">
    <source>
        <dbReference type="Proteomes" id="UP000291404"/>
    </source>
</evidence>
<dbReference type="VEuPathDB" id="MicrosporidiaDB:CWI36_1433p0010"/>
<keyword evidence="2" id="KW-1185">Reference proteome</keyword>
<dbReference type="VEuPathDB" id="MicrosporidiaDB:CWI39_0405p0010"/>
<evidence type="ECO:0000313" key="1">
    <source>
        <dbReference type="EMBL" id="TBU01120.1"/>
    </source>
</evidence>
<sequence>MNFDFIQDFHYDLQTIAYDFYRNPVAEFLLDIPSYYNFTELNRYCSNEDKFFYFLYQELLKEISNSIIKKDFIIFSLNLYILYYIYKLYKIPIEIDINILESASEFISLYENDISRIIVTCLNSLKKDGFIVFINSYNEEFSLEDMGIIFKEISEIENFLGANIEDV</sequence>
<dbReference type="EMBL" id="PITI01001433">
    <property type="protein sequence ID" value="TBU01120.1"/>
    <property type="molecule type" value="Genomic_DNA"/>
</dbReference>
<gene>
    <name evidence="1" type="ORF">CWI36_1433p0010</name>
</gene>